<dbReference type="OrthoDB" id="2990728at2"/>
<evidence type="ECO:0000256" key="1">
    <source>
        <dbReference type="ARBA" id="ARBA00022475"/>
    </source>
</evidence>
<keyword evidence="8" id="KW-1185">Reference proteome</keyword>
<feature type="domain" description="Lipopolysaccharide assembly protein A" evidence="6">
    <location>
        <begin position="22"/>
        <end position="69"/>
    </location>
</feature>
<gene>
    <name evidence="7" type="ORF">SSCH_1390007</name>
</gene>
<dbReference type="InterPro" id="IPR010445">
    <property type="entry name" value="LapA_dom"/>
</dbReference>
<dbReference type="Proteomes" id="UP000046155">
    <property type="component" value="Unassembled WGS sequence"/>
</dbReference>
<keyword evidence="1" id="KW-1003">Cell membrane</keyword>
<feature type="transmembrane region" description="Helical" evidence="5">
    <location>
        <begin position="40"/>
        <end position="62"/>
    </location>
</feature>
<evidence type="ECO:0000313" key="8">
    <source>
        <dbReference type="Proteomes" id="UP000046155"/>
    </source>
</evidence>
<dbReference type="PANTHER" id="PTHR41335">
    <property type="entry name" value="MEMBRANE PROTEIN-RELATED"/>
    <property type="match status" value="1"/>
</dbReference>
<name>A0A0B7MJZ7_9FIRM</name>
<dbReference type="PANTHER" id="PTHR41335:SF1">
    <property type="entry name" value="MEMBRANE PROTEIN"/>
    <property type="match status" value="1"/>
</dbReference>
<keyword evidence="2 5" id="KW-0812">Transmembrane</keyword>
<accession>A0A0B7MJZ7</accession>
<evidence type="ECO:0000259" key="6">
    <source>
        <dbReference type="Pfam" id="PF06305"/>
    </source>
</evidence>
<reference evidence="8" key="1">
    <citation type="submission" date="2015-01" db="EMBL/GenBank/DDBJ databases">
        <authorList>
            <person name="Manzoor Shahid"/>
            <person name="Zubair Saima"/>
        </authorList>
    </citation>
    <scope>NUCLEOTIDE SEQUENCE [LARGE SCALE GENOMIC DNA]</scope>
    <source>
        <strain evidence="8">Sp3</strain>
    </source>
</reference>
<evidence type="ECO:0000256" key="5">
    <source>
        <dbReference type="SAM" id="Phobius"/>
    </source>
</evidence>
<evidence type="ECO:0000256" key="4">
    <source>
        <dbReference type="ARBA" id="ARBA00023136"/>
    </source>
</evidence>
<protein>
    <recommendedName>
        <fullName evidence="6">Lipopolysaccharide assembly protein A domain-containing protein</fullName>
    </recommendedName>
</protein>
<keyword evidence="4 5" id="KW-0472">Membrane</keyword>
<sequence>MPLLYIMGILIFAILIAIFAVQNAGPVAIKFFFWAVPEIPLVLVIFGTVLCGIVIGFLLGLYSSRKKKFRDIAPS</sequence>
<keyword evidence="3 5" id="KW-1133">Transmembrane helix</keyword>
<organism evidence="7 8">
    <name type="scientific">Syntrophaceticus schinkii</name>
    <dbReference type="NCBI Taxonomy" id="499207"/>
    <lineage>
        <taxon>Bacteria</taxon>
        <taxon>Bacillati</taxon>
        <taxon>Bacillota</taxon>
        <taxon>Clostridia</taxon>
        <taxon>Thermoanaerobacterales</taxon>
        <taxon>Thermoanaerobacterales Family III. Incertae Sedis</taxon>
        <taxon>Syntrophaceticus</taxon>
    </lineage>
</organism>
<proteinExistence type="predicted"/>
<dbReference type="Pfam" id="PF06305">
    <property type="entry name" value="LapA_dom"/>
    <property type="match status" value="1"/>
</dbReference>
<evidence type="ECO:0000256" key="2">
    <source>
        <dbReference type="ARBA" id="ARBA00022692"/>
    </source>
</evidence>
<dbReference type="AlphaFoldDB" id="A0A0B7MJZ7"/>
<dbReference type="RefSeq" id="WP_052835251.1">
    <property type="nucleotide sequence ID" value="NZ_CDRZ01000045.1"/>
</dbReference>
<dbReference type="EMBL" id="CDRZ01000045">
    <property type="protein sequence ID" value="CEO87987.1"/>
    <property type="molecule type" value="Genomic_DNA"/>
</dbReference>
<dbReference type="GO" id="GO:0005886">
    <property type="term" value="C:plasma membrane"/>
    <property type="evidence" value="ECO:0007669"/>
    <property type="project" value="InterPro"/>
</dbReference>
<evidence type="ECO:0000256" key="3">
    <source>
        <dbReference type="ARBA" id="ARBA00022989"/>
    </source>
</evidence>
<evidence type="ECO:0000313" key="7">
    <source>
        <dbReference type="EMBL" id="CEO87987.1"/>
    </source>
</evidence>